<protein>
    <submittedName>
        <fullName evidence="1">Light-harvesting complex-like protein 3 isotype 2</fullName>
    </submittedName>
</protein>
<dbReference type="EMBL" id="PKMF04000180">
    <property type="protein sequence ID" value="KAK7844764.1"/>
    <property type="molecule type" value="Genomic_DNA"/>
</dbReference>
<evidence type="ECO:0000313" key="1">
    <source>
        <dbReference type="EMBL" id="KAK7844764.1"/>
    </source>
</evidence>
<proteinExistence type="predicted"/>
<evidence type="ECO:0000313" key="2">
    <source>
        <dbReference type="Proteomes" id="UP000237347"/>
    </source>
</evidence>
<dbReference type="Proteomes" id="UP000237347">
    <property type="component" value="Unassembled WGS sequence"/>
</dbReference>
<sequence length="132" mass="14841">FNNDFRAVNVKSPLESAKYLQAWKLSINAVFRVNVDVAIFFSQRMCGVGVVIRDEMGLVVSALSLDVVGQTGNFICKAELIVIVISVTLLRQTEDFENLKKLVDEATFYDKQWQALWQDQNAGALEQIGKKI</sequence>
<feature type="non-terminal residue" evidence="1">
    <location>
        <position position="1"/>
    </location>
</feature>
<name>A0AAW0KZQ1_QUESU</name>
<reference evidence="1 2" key="1">
    <citation type="journal article" date="2018" name="Sci. Data">
        <title>The draft genome sequence of cork oak.</title>
        <authorList>
            <person name="Ramos A.M."/>
            <person name="Usie A."/>
            <person name="Barbosa P."/>
            <person name="Barros P.M."/>
            <person name="Capote T."/>
            <person name="Chaves I."/>
            <person name="Simoes F."/>
            <person name="Abreu I."/>
            <person name="Carrasquinho I."/>
            <person name="Faro C."/>
            <person name="Guimaraes J.B."/>
            <person name="Mendonca D."/>
            <person name="Nobrega F."/>
            <person name="Rodrigues L."/>
            <person name="Saibo N.J.M."/>
            <person name="Varela M.C."/>
            <person name="Egas C."/>
            <person name="Matos J."/>
            <person name="Miguel C.M."/>
            <person name="Oliveira M.M."/>
            <person name="Ricardo C.P."/>
            <person name="Goncalves S."/>
        </authorList>
    </citation>
    <scope>NUCLEOTIDE SEQUENCE [LARGE SCALE GENOMIC DNA]</scope>
    <source>
        <strain evidence="2">cv. HL8</strain>
    </source>
</reference>
<gene>
    <name evidence="1" type="primary">LIL3.2</name>
    <name evidence="1" type="ORF">CFP56_010368</name>
</gene>
<accession>A0AAW0KZQ1</accession>
<organism evidence="1 2">
    <name type="scientific">Quercus suber</name>
    <name type="common">Cork oak</name>
    <dbReference type="NCBI Taxonomy" id="58331"/>
    <lineage>
        <taxon>Eukaryota</taxon>
        <taxon>Viridiplantae</taxon>
        <taxon>Streptophyta</taxon>
        <taxon>Embryophyta</taxon>
        <taxon>Tracheophyta</taxon>
        <taxon>Spermatophyta</taxon>
        <taxon>Magnoliopsida</taxon>
        <taxon>eudicotyledons</taxon>
        <taxon>Gunneridae</taxon>
        <taxon>Pentapetalae</taxon>
        <taxon>rosids</taxon>
        <taxon>fabids</taxon>
        <taxon>Fagales</taxon>
        <taxon>Fagaceae</taxon>
        <taxon>Quercus</taxon>
    </lineage>
</organism>
<comment type="caution">
    <text evidence="1">The sequence shown here is derived from an EMBL/GenBank/DDBJ whole genome shotgun (WGS) entry which is preliminary data.</text>
</comment>
<keyword evidence="2" id="KW-1185">Reference proteome</keyword>
<dbReference type="AlphaFoldDB" id="A0AAW0KZQ1"/>